<name>A0AAV0XNJ6_9HEMI</name>
<sequence length="158" mass="16976">MDSSSQINTISLQPCAKRLGLRWSTWSAPTSGLAGVPVVTVQGRVDCHVVPRYASDPVLAFESWGSITGDLPRHSLEPSVRDEFSHSALAEDPDFHIAVDLLLGADLFSSIVDGRQVVVNKSLSAAFSSCFGRILVGSVSPSDIPIPRKQTPCLYSRP</sequence>
<organism evidence="1 2">
    <name type="scientific">Macrosiphum euphorbiae</name>
    <name type="common">potato aphid</name>
    <dbReference type="NCBI Taxonomy" id="13131"/>
    <lineage>
        <taxon>Eukaryota</taxon>
        <taxon>Metazoa</taxon>
        <taxon>Ecdysozoa</taxon>
        <taxon>Arthropoda</taxon>
        <taxon>Hexapoda</taxon>
        <taxon>Insecta</taxon>
        <taxon>Pterygota</taxon>
        <taxon>Neoptera</taxon>
        <taxon>Paraneoptera</taxon>
        <taxon>Hemiptera</taxon>
        <taxon>Sternorrhyncha</taxon>
        <taxon>Aphidomorpha</taxon>
        <taxon>Aphidoidea</taxon>
        <taxon>Aphididae</taxon>
        <taxon>Macrosiphini</taxon>
        <taxon>Macrosiphum</taxon>
    </lineage>
</organism>
<dbReference type="Proteomes" id="UP001160148">
    <property type="component" value="Unassembled WGS sequence"/>
</dbReference>
<gene>
    <name evidence="1" type="ORF">MEUPH1_LOCUS24221</name>
</gene>
<proteinExistence type="predicted"/>
<dbReference type="AlphaFoldDB" id="A0AAV0XNJ6"/>
<dbReference type="EMBL" id="CARXXK010000164">
    <property type="protein sequence ID" value="CAI6370055.1"/>
    <property type="molecule type" value="Genomic_DNA"/>
</dbReference>
<evidence type="ECO:0000313" key="1">
    <source>
        <dbReference type="EMBL" id="CAI6370055.1"/>
    </source>
</evidence>
<comment type="caution">
    <text evidence="1">The sequence shown here is derived from an EMBL/GenBank/DDBJ whole genome shotgun (WGS) entry which is preliminary data.</text>
</comment>
<accession>A0AAV0XNJ6</accession>
<keyword evidence="2" id="KW-1185">Reference proteome</keyword>
<protein>
    <submittedName>
        <fullName evidence="1">Uncharacterized protein</fullName>
    </submittedName>
</protein>
<evidence type="ECO:0000313" key="2">
    <source>
        <dbReference type="Proteomes" id="UP001160148"/>
    </source>
</evidence>
<reference evidence="1 2" key="1">
    <citation type="submission" date="2023-01" db="EMBL/GenBank/DDBJ databases">
        <authorList>
            <person name="Whitehead M."/>
        </authorList>
    </citation>
    <scope>NUCLEOTIDE SEQUENCE [LARGE SCALE GENOMIC DNA]</scope>
</reference>